<comment type="caution">
    <text evidence="3">The sequence shown here is derived from an EMBL/GenBank/DDBJ whole genome shotgun (WGS) entry which is preliminary data.</text>
</comment>
<evidence type="ECO:0000313" key="4">
    <source>
        <dbReference type="Proteomes" id="UP001597045"/>
    </source>
</evidence>
<feature type="domain" description="Bacterial toxin 28" evidence="2">
    <location>
        <begin position="45"/>
        <end position="133"/>
    </location>
</feature>
<gene>
    <name evidence="3" type="ORF">ACFQ1S_33075</name>
</gene>
<feature type="compositionally biased region" description="Polar residues" evidence="1">
    <location>
        <begin position="17"/>
        <end position="27"/>
    </location>
</feature>
<accession>A0ABW3MLN8</accession>
<feature type="region of interest" description="Disordered" evidence="1">
    <location>
        <begin position="1"/>
        <end position="79"/>
    </location>
</feature>
<reference evidence="4" key="1">
    <citation type="journal article" date="2019" name="Int. J. Syst. Evol. Microbiol.">
        <title>The Global Catalogue of Microorganisms (GCM) 10K type strain sequencing project: providing services to taxonomists for standard genome sequencing and annotation.</title>
        <authorList>
            <consortium name="The Broad Institute Genomics Platform"/>
            <consortium name="The Broad Institute Genome Sequencing Center for Infectious Disease"/>
            <person name="Wu L."/>
            <person name="Ma J."/>
        </authorList>
    </citation>
    <scope>NUCLEOTIDE SEQUENCE [LARGE SCALE GENOMIC DNA]</scope>
    <source>
        <strain evidence="4">JCM 31486</strain>
    </source>
</reference>
<dbReference type="InterPro" id="IPR028948">
    <property type="entry name" value="Ntox28"/>
</dbReference>
<proteinExistence type="predicted"/>
<feature type="compositionally biased region" description="Basic and acidic residues" evidence="1">
    <location>
        <begin position="42"/>
        <end position="79"/>
    </location>
</feature>
<evidence type="ECO:0000256" key="1">
    <source>
        <dbReference type="SAM" id="MobiDB-lite"/>
    </source>
</evidence>
<feature type="region of interest" description="Disordered" evidence="1">
    <location>
        <begin position="112"/>
        <end position="135"/>
    </location>
</feature>
<evidence type="ECO:0000259" key="2">
    <source>
        <dbReference type="Pfam" id="PF15605"/>
    </source>
</evidence>
<organism evidence="3 4">
    <name type="scientific">Kibdelosporangium lantanae</name>
    <dbReference type="NCBI Taxonomy" id="1497396"/>
    <lineage>
        <taxon>Bacteria</taxon>
        <taxon>Bacillati</taxon>
        <taxon>Actinomycetota</taxon>
        <taxon>Actinomycetes</taxon>
        <taxon>Pseudonocardiales</taxon>
        <taxon>Pseudonocardiaceae</taxon>
        <taxon>Kibdelosporangium</taxon>
    </lineage>
</organism>
<dbReference type="EMBL" id="JBHTIS010002552">
    <property type="protein sequence ID" value="MFD1050020.1"/>
    <property type="molecule type" value="Genomic_DNA"/>
</dbReference>
<dbReference type="Proteomes" id="UP001597045">
    <property type="component" value="Unassembled WGS sequence"/>
</dbReference>
<keyword evidence="4" id="KW-1185">Reference proteome</keyword>
<sequence length="135" mass="14850">MAGSTMMAAAVGDLTQHAMTDDQTSPLQKDGGESEPIGKSGTKTDRMKEHLTERDLDAARRELNGEVVARKPDGTPWDHVDEVQNAQRGLVNRINQLKKQLGDSRLSEADKAAAQEELSEASRLLDHSEQYVPRN</sequence>
<name>A0ABW3MLN8_9PSEU</name>
<evidence type="ECO:0000313" key="3">
    <source>
        <dbReference type="EMBL" id="MFD1050020.1"/>
    </source>
</evidence>
<dbReference type="Pfam" id="PF15605">
    <property type="entry name" value="Ntox28"/>
    <property type="match status" value="1"/>
</dbReference>
<protein>
    <submittedName>
        <fullName evidence="3">Polymorphic toxin type 28 domain-containing protein</fullName>
    </submittedName>
</protein>